<feature type="compositionally biased region" description="Low complexity" evidence="2">
    <location>
        <begin position="6501"/>
        <end position="6516"/>
    </location>
</feature>
<feature type="region of interest" description="Disordered" evidence="2">
    <location>
        <begin position="5241"/>
        <end position="5356"/>
    </location>
</feature>
<feature type="region of interest" description="Disordered" evidence="2">
    <location>
        <begin position="6090"/>
        <end position="6154"/>
    </location>
</feature>
<feature type="compositionally biased region" description="Polar residues" evidence="2">
    <location>
        <begin position="331"/>
        <end position="355"/>
    </location>
</feature>
<feature type="region of interest" description="Disordered" evidence="2">
    <location>
        <begin position="5815"/>
        <end position="5851"/>
    </location>
</feature>
<feature type="compositionally biased region" description="Basic and acidic residues" evidence="2">
    <location>
        <begin position="5261"/>
        <end position="5273"/>
    </location>
</feature>
<feature type="compositionally biased region" description="Low complexity" evidence="2">
    <location>
        <begin position="1005"/>
        <end position="1022"/>
    </location>
</feature>
<feature type="compositionally biased region" description="Low complexity" evidence="2">
    <location>
        <begin position="3968"/>
        <end position="3977"/>
    </location>
</feature>
<feature type="compositionally biased region" description="Low complexity" evidence="2">
    <location>
        <begin position="1164"/>
        <end position="1173"/>
    </location>
</feature>
<feature type="compositionally biased region" description="Basic and acidic residues" evidence="2">
    <location>
        <begin position="4344"/>
        <end position="4359"/>
    </location>
</feature>
<feature type="compositionally biased region" description="Low complexity" evidence="2">
    <location>
        <begin position="6819"/>
        <end position="6830"/>
    </location>
</feature>
<feature type="compositionally biased region" description="Acidic residues" evidence="2">
    <location>
        <begin position="7021"/>
        <end position="7073"/>
    </location>
</feature>
<feature type="compositionally biased region" description="Low complexity" evidence="2">
    <location>
        <begin position="2234"/>
        <end position="2299"/>
    </location>
</feature>
<feature type="domain" description="ADP ribosyltransferase" evidence="3">
    <location>
        <begin position="6591"/>
        <end position="6741"/>
    </location>
</feature>
<feature type="compositionally biased region" description="Basic and acidic residues" evidence="2">
    <location>
        <begin position="1349"/>
        <end position="1369"/>
    </location>
</feature>
<sequence length="7595" mass="795337">MEQLFASADSIIQRAQIDAGVRKGWDNKMTHMAHGGAGLSGLISAGLSFGVDHLTSAQIRNLFRNNIDNLLNTPPPPRIDTAPPPKIDEAPPPGTRTEPDPTPAPGPDVPNPKPEPTPNTVPKPEVGPNDVPNINRDMAEVFSKYQDDLAAAFASIEGKRPFDNPAAVTEFKNDFADIFARHFGNDIGHQAARDLGNNYADAFARNWGRNDLTRSLDDVLGDSLPPPVRNHLANDVPHALNGNVPTFLRSTPFYVQNLGLGAGSGAIEGYVGEGVTNAALTEEGWKANGYSATAGASQATIQTFAVDGAVNTINALKGPPEIAPVPEPVPTSGSDTATGTDNTTVPGGTTGSDSDNAPGGGRGGSPRGDDTPGFDGAPGPDRPEAPDSADLGDIDGIEAPDLDLTPPKAPDTDLTPPNAQPNIPTPEAAPSPTPNTRGETDTGGQTGSESGEVPALHDVPDLVPDEGSVSGDDASLHDLGDDAPTPAPLPAPDVNGANGVNGVNGGQDYTGKPPVLADFSVLNGKGTDGLGALDGGSLNGTADTVNGAGNVSGRPTGVEDTSGTPDPNATPVAAPVAFGGPDAPAQNSTPPQPQNNPANSNSNSNSNKPTTPQSPTADPLTGGTDTPGRDSADLLTDSPQVDTQSTNGQETTTAPATAEYDDEFAPSPPPNTAADTPPAQSEATAPDPDPAAAERDESTPAEQPARDTAADSPSPQSDNTADDLDLSLYDYDDSAFTNPDPRTTEAPFGGKPEGLDLSPLHPKVPDFSGLSPKGFTTSTDPIAQFLADLGRADTWQTTPLPINLNTEIPIFSAWGNFNEPDDGYPPAGGSYYGRDRQGAPITASDQQAPTPAPTPPPAQDRAAEDTDDFGGLYDDDYGQVPATSTGDAPAPPFGALDLDGKPLPSFSGLGEKPPALPDFGTLSGKGGDGLPRSGDIVQDFLKGLGLRSHFPPLPDALNQSPLVLATFVPDSTELREFPATSSTTTTTTSGETTGNTGDTGGEQGGSEQSTQSTQQSTQTTVQPDPQAPAGDSGGTTGSFGSAPPPPPPPQQTGTAPDDVILPVENSGRQPETNADDSPITRATEARAKADELRTAATQSRDAAADAREAATEQRANADDLADRADRAATAADNARTTAETARETAGTRAEEYRRAAETARETTAEAGRLRTAANNADTEATRLEEAADAARTHAGDLRTEANDAHTRATGHAAALRAALEAAAAAQRHEARAQQARADAAGLRSQADRVGEDVRRLQQQLSDLRPAPQEPPAAPESPESSAPPETQGAPPATETAPAQDTADSPEAPRAPEAQATDTRDVDTPEADPRIADLERDIADLTAQVSGLRDQAGRHDGDAAEADRQAAEEWARSGIGPDDIARVQGELDTAFDHAQELSGRADTAEEQARQARDTANTARNSADEANTRAETAERTAADDRKQANTAKERADQADEAAQKAEEAANTAGKTARDLAREAADADYFATSAEFDAQRAEDAARRAQREAEDAARTADELARDAFPDTARLGPLLLSNWYGTHPVDSTGLLDQVQNQLTGITDPRVTPQMRTDIMDQVRRQASRDLRPFFTPQGFTATVRGPDGEWTLDLHVDPDAEYHRVTSMSQTLPPPTRRPKVLRSQTEGNPSTAYSYEGGHGGSKSFGIGILLTPFYIGPVGTGMPEDLMTLGVRAVGRFGIGYRSRATGFTSSGASTEVSSVELKGPPEPYEANLTVDLKLTPKAPPQATAIAPPPGNQAGGTTGDTTGGTSGGRTTTQTGDTTGDQAGPSTQSDTSTQADTPSPADTSTQADTGPITRTWETPVQLLVPGGPGTTPEGAPEQINLADPRDPATTEVPGPGIRAIDRAYPVYVGEVTSAPPTDPTSQTDQSGQTGQTDQSGQTEQDDQPDQTGRTDRAGESAQGGRPARGAGVGLADWVRDRLLGLSSADIQARANPAPARSTPPARTGRFTRRPKPPQPAKPSKNFTRHNTAALDGLRSGSLIQGNLNTMSTGYYDQDFVDAKGKPTTLRITSSPTSYRQLPTPPKVDEFSTIISRDSATSESKAKTSFWTLTLGGGADFRLPNRIFRFAPAVIEYLFRHNARRTSDSNADSASQVSMLWGSPDSVLYEVTRTYYAQFTGDSEPTRFTGTTYELLTADDARLLQTADSTAPHTETDASDSDPNTGSTTTDTNPDTDTDTDTSTDTETPTEPPFPHLRGDHPTRFHFAAPQSITFPDGNPFFSGAPAATETTGTGTAGTTTGADTTTAPGADTNTTATDANPNTNTNTNTNTTVTETTGTDDAAAGTTAQSSTDASPSPAKGTPFTEWVSQQLLQAIAQRYPGLVVPDRSRTKDNFAHRPGGRTSRWGRESRPFRRDYATALENSNRVYSAVEQAHLKGGLSKLTHDGLPVHLQESASFDIRDLFRSGKKFKRPELVTVRLFADVGPLQHTGTTERFVGSGISGSAQRGSRKGSGHSNSLAYRFVGSVSRGDVDAAGGRTPGGFLQHLRGAIGRRSSTGKGLSTSYGSDAFLLFTGTTDVWSSDITFNARIDDAKRYHGPNLLRQRGDRLGGGIQARMEIATPRLKRPVPDNITPITADGTTAPNPASGTGTTGRPSGSYERLTPDQARDIVNGRGRRHSPALPPIPENAAVDGSATATSSAPDPSSTTASSSTTGTSSAPDPSSTTGTSSTTDTTSAPDPSSTTSRANPPSLNSRLDDAGIFLLSVNTGGQTPAQAPGSDDSAATTPQPSLLDLNRRMFSSEFGGSRYFGRRDFYMRKYDHFTGEDDAGRQFFENLLSEENLAANLFNGIVSRPEMDGGALSHNTIRPTIVTDAVVESATAVPAEATLLINGAARSGLSRGRVRSWLATVGGSHLPSLNTNRADNDPDSTRGDARNPTLFTGPSAAKTWTFSSRGDTTARGYTVKSTFVHKTDSAYLIQGSGLIRQAAQFARELDLAGTFYRSPLYTGWQTRFDDLFAGFAHAWDALSSRLVPDRFTGPDGNSPLDTRDVPPPPESVDVRPGLADTGITFRPADAEAALTDLETKLAAHDLELTGNSRARLAQALASHLSDNPNSGVPIPVDIRHIVNRTSFPKTPMELPSVPAVIHVRANRSSAPPEVGYLGGESEFRETRSFTFSTTTAHTHGTMSTKGVGGFGTMVPNTTDTNPDHDNHRSQTGSPAALSSISPPHDTTVASSHSDTAANTEADTRTVVVAVPAPFAKLGAENDLTLTLEVVGDGLSPKLELPRDVRTDGITASGSAGRVQTVYPAPYLQFGGDTTGTAGDGTASAGTNPGRTTQDDGADSTENALQRWKTPPQQDGTDEAAQQQAPPSSADILLPVAIENDGKAVLDLGYTVLASANGWKPDTDAAQDGADGHYTDAEITEARDHAKSRLNLHPRSDAVGQELSRTALPSHFISANTSGGISFDDQGKTSWGMAIRPDYGSSRVLYVAPTGSVTDSHAPSRSGGTTIDHGGGVIATGGAALGDATTGGFNDHHSGTQYSSGDATRISHSGGAHDISTAPKPPEELLKIYSGPLYLVEFDTAWAIAAQRRSALPSTLGEMIGGTPHPHIGEATTKVTAWVSQDTAVRLGILGGPPDTATARAVDTIAVRQQALANAEKDYLAARRDLWWATQDAKGKPAESPEFREYQRLEKLADRRGREYTQAAADWLAAERAATSLLNGGTVDTSSGGPDDGAGGSSRNPGGDFDRDGRGGSGSDRFDGRDGSNGGDNAGSSRDGDTQGNGGGGGRGKRVRFADEPEYFDGGTGRGAQDFDAAPPPLRTQSETAPTDTAAAAPPAEAAGRTPAAAPDGGRGTGSASANDADTGPATSPNRADRSGQAEQNEQADQSDVDSLYDSLYDDSLYGDGPAAGEPGAERSGFATLPWEPVAPKAPDLSFLVKPPLLADPPPQTVAELIASFTRHPEAMKDISLPTMGDRTVTVAMTHVPPIAPPPGLNGSTPAGAPQGTGAQNTAPQDGGRQDAPGQDGGRQGDGRDGRQDARGPGGGRQDTGQRASGDAASDAASEAASSLPSDMGDTLTDLFRAELGQQGATPTQQAGQDPSGSEPGSGPESSESAESSSDSESESGSESDGEGEAPQTRQPVPGPAAEQGTDRDTAPDTRPQERPAPADQEAEDAGYESDSEETDAESESDQEDGSDDEDAPVPAPPPPGGSLSRWLDGLDALDALTGAPSTRPRPGDRSMTPPPGATTRRPDDARSTHSVESAPAAFDYTDAAPRQATVSTATETAPEERPAPGPAESAESTASPESAESTATVVRHPTPESGESSAEEAGPQESAAEETDTDADTGEQPERRPEQQPGDQSPQQPEQQPAPEDSDHSDESSSDSSDEDTGHREDRGKQPERPQETGGDGDPEGTTATAEEPPVDNVDLGFLLTSNLFRPNLIQVGDLPGHITQRMEALRFGNSSTRTGIVNAVGAQARKDPRPFFKPNGFSTKVEGPGGTWEVKFRVNPSATYRLQPKPPAPLSRRPHPADRPGAEQGTPAAPRTDRAPRPRVTTSVGAAASQSSSGSHGGHKSASLAILITPFFIAPDGLTGNFGWRGTFRVTGAYHARATSHNVSQSAGVTRSVELRGEPDTYSADLPLTMEIIPPGRPPVVDTSHFTVNLDVPGGVRTSPADAPKRITLPDPHLRDAGGRRGSGPFPGPGARRITQSHPVKAGPITRVPRPGEPPAAPGTADQHAIADFIFDHLMADDYPRRVTNSIQELRDRLNQRREEYRATIRDAFSDENIEHTVMQMTTGPFQLTFRDAKDVPQVVEFRSSPTTYNLLPVVPKLNDFTLMAGTAKNTGTGKSQTSSLSVHFGSGLDITPPLTTSEIATRVAPLYGDVTGGRALSKGGSKGSTGSVTPMLWGTPDLAAYDVRRNFHVRFYGDSDSHLFTGTVTEILTSEDARMIKSAEVPPPGGPTQMAGESSRGAQNTPDPTRTPPFANLAAPNPTNLSWSMPVAFTWPDGHMYFPAAPTDGTAPPTPEELEQFGRTVADWVTQNLLNEIAEHRPGMVITSPDRTKSDYTHRPSHLGRPFLALSPRERPPLRRNFQVALGNTLKVAQEISEATLKAGHVELPHDGLLVVLTDTALNKPDTVAVRLFADLGAFRHAGTTDRSTGIEVAASSSRGSNKGATWSWTGGARIFSNLRAGGLDARGGRTPGGVFGQVRASLNWRRDRSQGQGTDFTFTATLLFDGKSDLWEAPAVFTAHFYEKDDIGQSRRPVPVRSRGHQLRTAVPALLETSTPRLPDGIRLDAPRVTGDSGRIRDMDPADARRAITGRAPAVPSRPAITAPPPGGPSGRQAGATDPATDPTAIDLPVRTQGGTTTRPQGAPDPALQSTGGSDTRAEGSRTTAPPSITDRLVGAGAVVVDVNVNYRLGSDNVHLIDATARMFSKEGVGPRLGGLRDGFSRKLDHHTEESEGGRRFYPDSLSKQNLAANLLSGIRTNLDMSGGLRSPHHIRVAMQTTADLTGVTFVPVKAMVILEGEAPLSLSTGVSRTWRFATGASAAPSLSTAPTVPPDRANQTPVDSTFNPTFFSGPTLDRRWDLSIRSDGAAGGFSVKRSYLIKPMFSYLFNASGRVQQAMEIRPDWSIGPTRPRTPVYTGWYSDTDNLVSGFLHAWDALASGLLPELAVGLAGPAGPARVVPADQPALTGGSGGEPSGGTDGDFADALAVRPGFEDAGTPFRAPDATAALDALATRLAGHGLELTADSRDDLDNALRSHLGKNPNSQVPVPVKVRRVNHNMVVADTPALDATVNISRTWADTGQTTYIGGEAEYREKYTWSLTHSRSKGKGASTTAGFSGFSFMTPLPYRGDGHTAADTPSGVMPSSFSPSHAHSVNSGSSRDQDLSSTETQTVLLAIPTPYAKVSHDTVVHLDLRIESTGATVGLQVPETVRTNGVQVTAPGGTVQSLFPSPYLVFTDGTAGALVPVPPGHVTSSEEDPMTALSGWEGEDADERTPDALALPAAIENKGQAVRDLAHVVVARSLGWTPRPGVHVDGDGEYTPAGVAAARDHNGAKLGLDSRYEAIDQHLKSDALIGLYLSADSEGGVPLLDFGPTSWGLKASPVPSTGMILDVAPVGTLDAFHTDSTARTDTDNRSSGAAHGGGPANAHTTNATFDPVHTGTQYTSVEAAQSTHSGGPASATLATSAPSHTSRLRQEPFYLVEFDSHWAAAADSGQGTFIGDTTTRLAAWVPQSDALAMGIISQADIDAFAGRRSDLSAVQEDFAAADEALLEAAHDLSLAVATAGGPDGAGTSADTADTVAAKRSAFNERLRTYNQRLHEWQSAVIDARAALEQLNASSAPSTESGDTDAEDGAGGRDSGTAPDGAGGPASGHRQAPPPPGDRQADTAEDDDLYGVTSDSGTDDEAEGDGARHSPQPPAPQTQPQPQPETQQQPQDGTESGGDVLPAPKGPITADSSDEDAPRPDPRPAPDPRTARQSADPESEDDLYGATPPRGRSPERGAATEDPVRAAETPQERPGQDIVALFNSALNPAAHPAQAPSPLQQEAPAQEPAEESGSEDEGAGRGGEESAPKPPAQDTGAVDGTTVETAGDSPVGDRPAEVPYRTFATNEEASAYLDGPMATPDLPDRERAYVRYYAAHGSAVINRELERDPDLANATPSMREAVEHIDRAIGRGSAPEPLILFRGSDSAPPGVSPYDDAAMRNLVGTTYTDPRYTSTALAAKPVRPHLRVQYSIRVPQGHPVLNVRNTLPRDSHDEFEVLVPRGTTFVVHAVHRVPDVTPGIPSWWVELEAVPAGWQPSEDWTPAPRGVETDRHRGQDSGPVDTQTEIPAPAPVATEQSGAEEPIGERPNIQQPAPQQPAAARPDTEDGRGYDSDTEDLSDSEEESASEAESDSEETGGPGTRQPAPQQPAGQPPAAAQPGTRDGRGQDTDTDDLSDSEEESGSESDSESDAEQGPVSAPAGPRQSPAGPQPQQAPQPGGGTRQDGAADGASDSESDSDAASDSEQDGTPAPAPSRQSPDARAAASHPPAPAPARQDDTDGESDGAEDGRGGQESDESSAEDGGEDSASSSDEDEDGDQDDSSEADDSEDSDDASDSDTDSDDDDAPAPAAGGPSGSSSPPSPRGGGTGDRGDRAGGSGSPGRRGGSPAAPQGANTRPATAGGTPDTTGAAERSGDGDTTDDGIPDLYDYEEPPAQPAAEDADPNDPWGGNPPRTPDFSALIDPKKGKDAPRTVEEVVADLLYRHGIEDVVPSSPTSEQVFVMRAEDSRPRPQRRRSDSPDRRGPRSYRERADAYPPETEAGPSEAGPSEAGPSEAGPSDYDEGDYSGYGQAQYPAYPAETQYSQAPADVQYSQYPADVQYSQYPATTSYSYDPQPATAGPAEAPAPQEASQQQAAPEPPRAVPPDYSQPHVIETVAEDRLTREDGLITHVDGVPVAHYVRGLIEARAEGMRDFIQRTPRNRRDRRINGLGGRHGAVNAVVFDRRSGVVAEAVNGNPGDLIRPEHVHPLIAERIEQMRGRYPDPGYPRTSRRRHMPFPHFAHPLRHAEIKALNALLWSRGYDVNGIDLNEFQIDAMFTLFEDGARIAPCCANCSRIVQGARTNNLRYYYPHGHPSFEDGILSGDIDQA</sequence>
<feature type="compositionally biased region" description="Basic and acidic residues" evidence="2">
    <location>
        <begin position="1245"/>
        <end position="1255"/>
    </location>
</feature>
<feature type="compositionally biased region" description="Basic and acidic residues" evidence="2">
    <location>
        <begin position="4204"/>
        <end position="4213"/>
    </location>
</feature>
<feature type="compositionally biased region" description="Gly residues" evidence="2">
    <location>
        <begin position="1749"/>
        <end position="1763"/>
    </location>
</feature>
<feature type="compositionally biased region" description="Basic and acidic residues" evidence="2">
    <location>
        <begin position="1400"/>
        <end position="1410"/>
    </location>
</feature>
<feature type="compositionally biased region" description="Low complexity" evidence="2">
    <location>
        <begin position="4311"/>
        <end position="4327"/>
    </location>
</feature>
<feature type="region of interest" description="Disordered" evidence="2">
    <location>
        <begin position="3480"/>
        <end position="3515"/>
    </location>
</feature>
<reference evidence="4" key="1">
    <citation type="submission" date="2021-10" db="EMBL/GenBank/DDBJ databases">
        <title>Streptomonospora sp. nov., isolated from mangrove soil.</title>
        <authorList>
            <person name="Chen X."/>
            <person name="Ge X."/>
            <person name="Liu W."/>
        </authorList>
    </citation>
    <scope>NUCLEOTIDE SEQUENCE</scope>
    <source>
        <strain evidence="4">S1-112</strain>
    </source>
</reference>
<feature type="compositionally biased region" description="Polar residues" evidence="2">
    <location>
        <begin position="6114"/>
        <end position="6138"/>
    </location>
</feature>
<accession>A0A9X3NSR4</accession>
<feature type="region of interest" description="Disordered" evidence="2">
    <location>
        <begin position="1390"/>
        <end position="1471"/>
    </location>
</feature>
<feature type="region of interest" description="Disordered" evidence="2">
    <location>
        <begin position="6763"/>
        <end position="7199"/>
    </location>
</feature>
<feature type="compositionally biased region" description="Acidic residues" evidence="2">
    <location>
        <begin position="4073"/>
        <end position="4087"/>
    </location>
</feature>
<dbReference type="GO" id="GO:0005576">
    <property type="term" value="C:extracellular region"/>
    <property type="evidence" value="ECO:0007669"/>
    <property type="project" value="InterPro"/>
</dbReference>
<feature type="compositionally biased region" description="Basic and acidic residues" evidence="2">
    <location>
        <begin position="1419"/>
        <end position="1460"/>
    </location>
</feature>
<dbReference type="GO" id="GO:0000724">
    <property type="term" value="P:double-strand break repair via homologous recombination"/>
    <property type="evidence" value="ECO:0007669"/>
    <property type="project" value="TreeGrafter"/>
</dbReference>
<feature type="compositionally biased region" description="Low complexity" evidence="2">
    <location>
        <begin position="4040"/>
        <end position="4072"/>
    </location>
</feature>
<evidence type="ECO:0000256" key="2">
    <source>
        <dbReference type="SAM" id="MobiDB-lite"/>
    </source>
</evidence>
<feature type="region of interest" description="Disordered" evidence="2">
    <location>
        <begin position="2160"/>
        <end position="2314"/>
    </location>
</feature>
<feature type="compositionally biased region" description="Polar residues" evidence="2">
    <location>
        <begin position="637"/>
        <end position="655"/>
    </location>
</feature>
<feature type="compositionally biased region" description="Acidic residues" evidence="2">
    <location>
        <begin position="720"/>
        <end position="733"/>
    </location>
</feature>
<feature type="compositionally biased region" description="Low complexity" evidence="2">
    <location>
        <begin position="3778"/>
        <end position="3803"/>
    </location>
</feature>
<feature type="region of interest" description="Disordered" evidence="2">
    <location>
        <begin position="819"/>
        <end position="935"/>
    </location>
</feature>
<feature type="region of interest" description="Disordered" evidence="2">
    <location>
        <begin position="1698"/>
        <end position="1721"/>
    </location>
</feature>
<feature type="compositionally biased region" description="Basic and acidic residues" evidence="2">
    <location>
        <begin position="692"/>
        <end position="709"/>
    </location>
</feature>
<feature type="compositionally biased region" description="Basic and acidic residues" evidence="2">
    <location>
        <begin position="7231"/>
        <end position="7260"/>
    </location>
</feature>
<feature type="compositionally biased region" description="Basic and acidic residues" evidence="2">
    <location>
        <begin position="2874"/>
        <end position="2885"/>
    </location>
</feature>
<feature type="compositionally biased region" description="Low complexity" evidence="2">
    <location>
        <begin position="2171"/>
        <end position="2183"/>
    </location>
</feature>
<feature type="compositionally biased region" description="Low complexity" evidence="2">
    <location>
        <begin position="2643"/>
        <end position="2696"/>
    </location>
</feature>
<feature type="compositionally biased region" description="Low complexity" evidence="2">
    <location>
        <begin position="4250"/>
        <end position="4268"/>
    </location>
</feature>
<feature type="region of interest" description="Disordered" evidence="2">
    <location>
        <begin position="4908"/>
        <end position="4939"/>
    </location>
</feature>
<feature type="region of interest" description="Disordered" evidence="2">
    <location>
        <begin position="5509"/>
        <end position="5528"/>
    </location>
</feature>
<evidence type="ECO:0000259" key="3">
    <source>
        <dbReference type="Pfam" id="PF03496"/>
    </source>
</evidence>
<feature type="region of interest" description="Disordered" evidence="2">
    <location>
        <begin position="1615"/>
        <end position="1648"/>
    </location>
</feature>
<feature type="compositionally biased region" description="Low complexity" evidence="2">
    <location>
        <begin position="7341"/>
        <end position="7363"/>
    </location>
</feature>
<dbReference type="SUPFAM" id="SSF56399">
    <property type="entry name" value="ADP-ribosylation"/>
    <property type="match status" value="1"/>
</dbReference>
<feature type="compositionally biased region" description="Basic and acidic residues" evidence="2">
    <location>
        <begin position="1102"/>
        <end position="1126"/>
    </location>
</feature>
<feature type="compositionally biased region" description="Acidic residues" evidence="2">
    <location>
        <begin position="4291"/>
        <end position="4303"/>
    </location>
</feature>
<dbReference type="Proteomes" id="UP001140076">
    <property type="component" value="Unassembled WGS sequence"/>
</dbReference>
<feature type="compositionally biased region" description="Low complexity" evidence="2">
    <location>
        <begin position="7074"/>
        <end position="7086"/>
    </location>
</feature>
<feature type="compositionally biased region" description="Low complexity" evidence="2">
    <location>
        <begin position="6139"/>
        <end position="6153"/>
    </location>
</feature>
<feature type="compositionally biased region" description="Basic and acidic residues" evidence="2">
    <location>
        <begin position="3982"/>
        <end position="3993"/>
    </location>
</feature>
<feature type="compositionally biased region" description="Low complexity" evidence="2">
    <location>
        <begin position="6926"/>
        <end position="6935"/>
    </location>
</feature>
<feature type="compositionally biased region" description="Polar residues" evidence="2">
    <location>
        <begin position="539"/>
        <end position="549"/>
    </location>
</feature>
<feature type="compositionally biased region" description="Gly residues" evidence="2">
    <location>
        <begin position="7091"/>
        <end position="7112"/>
    </location>
</feature>
<feature type="region of interest" description="Disordered" evidence="2">
    <location>
        <begin position="4467"/>
        <end position="4529"/>
    </location>
</feature>
<feature type="compositionally biased region" description="Acidic residues" evidence="2">
    <location>
        <begin position="2184"/>
        <end position="2194"/>
    </location>
</feature>
<proteinExistence type="predicted"/>
<dbReference type="InterPro" id="IPR030559">
    <property type="entry name" value="PolZ_Rev3"/>
</dbReference>
<feature type="compositionally biased region" description="Low complexity" evidence="2">
    <location>
        <begin position="4507"/>
        <end position="4523"/>
    </location>
</feature>
<feature type="region of interest" description="Disordered" evidence="2">
    <location>
        <begin position="3268"/>
        <end position="3322"/>
    </location>
</feature>
<evidence type="ECO:0000313" key="4">
    <source>
        <dbReference type="EMBL" id="MDA0567663.1"/>
    </source>
</evidence>
<feature type="compositionally biased region" description="Low complexity" evidence="2">
    <location>
        <begin position="1232"/>
        <end position="1243"/>
    </location>
</feature>
<feature type="compositionally biased region" description="Low complexity" evidence="2">
    <location>
        <begin position="3268"/>
        <end position="3282"/>
    </location>
</feature>
<feature type="region of interest" description="Disordered" evidence="2">
    <location>
        <begin position="3447"/>
        <end position="3466"/>
    </location>
</feature>
<feature type="compositionally biased region" description="Polar residues" evidence="2">
    <location>
        <begin position="1633"/>
        <end position="1644"/>
    </location>
</feature>
<feature type="region of interest" description="Disordered" evidence="2">
    <location>
        <begin position="69"/>
        <end position="130"/>
    </location>
</feature>
<feature type="compositionally biased region" description="Basic and acidic residues" evidence="2">
    <location>
        <begin position="6527"/>
        <end position="6536"/>
    </location>
</feature>
<feature type="compositionally biased region" description="Gly residues" evidence="2">
    <location>
        <begin position="526"/>
        <end position="538"/>
    </location>
</feature>
<feature type="compositionally biased region" description="Basic and acidic residues" evidence="2">
    <location>
        <begin position="7190"/>
        <end position="7199"/>
    </location>
</feature>
<feature type="compositionally biased region" description="Acidic residues" evidence="2">
    <location>
        <begin position="6897"/>
        <end position="6919"/>
    </location>
</feature>
<feature type="compositionally biased region" description="Acidic residues" evidence="2">
    <location>
        <begin position="7145"/>
        <end position="7159"/>
    </location>
</feature>
<dbReference type="RefSeq" id="WP_270074908.1">
    <property type="nucleotide sequence ID" value="NZ_JAJAQC010000068.1"/>
</dbReference>
<feature type="region of interest" description="Disordered" evidence="2">
    <location>
        <begin position="2339"/>
        <end position="2359"/>
    </location>
</feature>
<feature type="compositionally biased region" description="Acidic residues" evidence="2">
    <location>
        <begin position="6959"/>
        <end position="6973"/>
    </location>
</feature>
<feature type="region of interest" description="Disordered" evidence="2">
    <location>
        <begin position="5011"/>
        <end position="5033"/>
    </location>
</feature>
<feature type="compositionally biased region" description="Low complexity" evidence="2">
    <location>
        <begin position="7113"/>
        <end position="7138"/>
    </location>
</feature>
<feature type="region of interest" description="Disordered" evidence="2">
    <location>
        <begin position="972"/>
        <end position="1377"/>
    </location>
</feature>
<feature type="compositionally biased region" description="Polar residues" evidence="2">
    <location>
        <begin position="1698"/>
        <end position="1710"/>
    </location>
</feature>
<feature type="compositionally biased region" description="Low complexity" evidence="2">
    <location>
        <begin position="583"/>
        <end position="616"/>
    </location>
</feature>
<feature type="compositionally biased region" description="Polar residues" evidence="2">
    <location>
        <begin position="2589"/>
        <end position="2598"/>
    </location>
</feature>
<feature type="compositionally biased region" description="Low complexity" evidence="2">
    <location>
        <begin position="1943"/>
        <end position="1959"/>
    </location>
</feature>
<feature type="compositionally biased region" description="Low complexity" evidence="2">
    <location>
        <begin position="4171"/>
        <end position="4183"/>
    </location>
</feature>
<feature type="compositionally biased region" description="Low complexity" evidence="2">
    <location>
        <begin position="6869"/>
        <end position="6889"/>
    </location>
</feature>
<feature type="region of interest" description="Disordered" evidence="2">
    <location>
        <begin position="1736"/>
        <end position="1923"/>
    </location>
</feature>
<protein>
    <recommendedName>
        <fullName evidence="3">ADP ribosyltransferase domain-containing protein</fullName>
    </recommendedName>
</protein>
<feature type="region of interest" description="Disordered" evidence="2">
    <location>
        <begin position="3132"/>
        <end position="3195"/>
    </location>
</feature>
<feature type="region of interest" description="Disordered" evidence="2">
    <location>
        <begin position="317"/>
        <end position="775"/>
    </location>
</feature>
<feature type="compositionally biased region" description="Polar residues" evidence="2">
    <location>
        <begin position="3183"/>
        <end position="3195"/>
    </location>
</feature>
<feature type="region of interest" description="Disordered" evidence="2">
    <location>
        <begin position="5645"/>
        <end position="5664"/>
    </location>
</feature>
<feature type="compositionally biased region" description="Pro residues" evidence="2">
    <location>
        <begin position="73"/>
        <end position="121"/>
    </location>
</feature>
<feature type="compositionally biased region" description="Polar residues" evidence="2">
    <location>
        <begin position="5827"/>
        <end position="5851"/>
    </location>
</feature>
<feature type="compositionally biased region" description="Low complexity" evidence="2">
    <location>
        <begin position="672"/>
        <end position="686"/>
    </location>
</feature>
<dbReference type="PANTHER" id="PTHR45812">
    <property type="entry name" value="DNA POLYMERASE ZETA CATALYTIC SUBUNIT"/>
    <property type="match status" value="1"/>
</dbReference>
<feature type="compositionally biased region" description="Low complexity" evidence="2">
    <location>
        <begin position="4275"/>
        <end position="4290"/>
    </location>
</feature>
<feature type="compositionally biased region" description="Low complexity" evidence="2">
    <location>
        <begin position="1207"/>
        <end position="1225"/>
    </location>
</feature>
<feature type="compositionally biased region" description="Pro residues" evidence="2">
    <location>
        <begin position="6380"/>
        <end position="6392"/>
    </location>
</feature>
<feature type="compositionally biased region" description="Polar residues" evidence="2">
    <location>
        <begin position="3810"/>
        <end position="3825"/>
    </location>
</feature>
<feature type="compositionally biased region" description="Basic and acidic residues" evidence="2">
    <location>
        <begin position="1083"/>
        <end position="1093"/>
    </location>
</feature>
<name>A0A9X3NSR4_9ACTN</name>
<feature type="region of interest" description="Disordered" evidence="2">
    <location>
        <begin position="7212"/>
        <end position="7305"/>
    </location>
</feature>
<gene>
    <name evidence="4" type="ORF">LG943_25555</name>
</gene>
<feature type="compositionally biased region" description="Low complexity" evidence="2">
    <location>
        <begin position="1874"/>
        <end position="1893"/>
    </location>
</feature>
<evidence type="ECO:0000313" key="5">
    <source>
        <dbReference type="Proteomes" id="UP001140076"/>
    </source>
</evidence>
<organism evidence="4 5">
    <name type="scientific">Streptomonospora mangrovi</name>
    <dbReference type="NCBI Taxonomy" id="2883123"/>
    <lineage>
        <taxon>Bacteria</taxon>
        <taxon>Bacillati</taxon>
        <taxon>Actinomycetota</taxon>
        <taxon>Actinomycetes</taxon>
        <taxon>Streptosporangiales</taxon>
        <taxon>Nocardiopsidaceae</taxon>
        <taxon>Streptomonospora</taxon>
    </lineage>
</organism>
<dbReference type="GO" id="GO:0003887">
    <property type="term" value="F:DNA-directed DNA polymerase activity"/>
    <property type="evidence" value="ECO:0007669"/>
    <property type="project" value="TreeGrafter"/>
</dbReference>
<feature type="compositionally biased region" description="Pro residues" evidence="2">
    <location>
        <begin position="423"/>
        <end position="433"/>
    </location>
</feature>
<feature type="compositionally biased region" description="Acidic residues" evidence="2">
    <location>
        <begin position="6841"/>
        <end position="6863"/>
    </location>
</feature>
<feature type="compositionally biased region" description="Low complexity" evidence="2">
    <location>
        <begin position="4007"/>
        <end position="4026"/>
    </location>
</feature>
<comment type="caution">
    <text evidence="4">The sequence shown here is derived from an EMBL/GenBank/DDBJ whole genome shotgun (WGS) entry which is preliminary data.</text>
</comment>
<feature type="compositionally biased region" description="Low complexity" evidence="2">
    <location>
        <begin position="980"/>
        <end position="996"/>
    </location>
</feature>
<keyword evidence="5" id="KW-1185">Reference proteome</keyword>
<feature type="region of interest" description="Disordered" evidence="2">
    <location>
        <begin position="4621"/>
        <end position="4665"/>
    </location>
</feature>
<feature type="region of interest" description="Disordered" evidence="2">
    <location>
        <begin position="3674"/>
        <end position="3873"/>
    </location>
</feature>
<feature type="compositionally biased region" description="Basic and acidic residues" evidence="2">
    <location>
        <begin position="6831"/>
        <end position="6840"/>
    </location>
</feature>
<dbReference type="GO" id="GO:0042276">
    <property type="term" value="P:error-prone translesion synthesis"/>
    <property type="evidence" value="ECO:0007669"/>
    <property type="project" value="TreeGrafter"/>
</dbReference>
<dbReference type="InterPro" id="IPR003540">
    <property type="entry name" value="ADP-ribosyltransferase"/>
</dbReference>
<dbReference type="PROSITE" id="PS51996">
    <property type="entry name" value="TR_MART"/>
    <property type="match status" value="1"/>
</dbReference>
<keyword evidence="1" id="KW-0175">Coiled coil</keyword>
<feature type="compositionally biased region" description="Low complexity" evidence="2">
    <location>
        <begin position="492"/>
        <end position="501"/>
    </location>
</feature>
<feature type="compositionally biased region" description="Basic and acidic residues" evidence="2">
    <location>
        <begin position="1316"/>
        <end position="1337"/>
    </location>
</feature>
<feature type="region of interest" description="Disordered" evidence="2">
    <location>
        <begin position="1940"/>
        <end position="1979"/>
    </location>
</feature>
<feature type="compositionally biased region" description="Low complexity" evidence="2">
    <location>
        <begin position="1127"/>
        <end position="1147"/>
    </location>
</feature>
<feature type="compositionally biased region" description="Low complexity" evidence="2">
    <location>
        <begin position="5303"/>
        <end position="5329"/>
    </location>
</feature>
<feature type="compositionally biased region" description="Basic and acidic residues" evidence="2">
    <location>
        <begin position="1179"/>
        <end position="1206"/>
    </location>
</feature>
<feature type="region of interest" description="Disordered" evidence="2">
    <location>
        <begin position="7334"/>
        <end position="7376"/>
    </location>
</feature>
<dbReference type="PANTHER" id="PTHR45812:SF1">
    <property type="entry name" value="DNA POLYMERASE ZETA CATALYTIC SUBUNIT"/>
    <property type="match status" value="1"/>
</dbReference>
<feature type="compositionally biased region" description="Basic and acidic residues" evidence="2">
    <location>
        <begin position="3699"/>
        <end position="3717"/>
    </location>
</feature>
<dbReference type="Pfam" id="PF03496">
    <property type="entry name" value="ADPrib_exo_Tox"/>
    <property type="match status" value="1"/>
</dbReference>
<feature type="coiled-coil region" evidence="1">
    <location>
        <begin position="4713"/>
        <end position="4740"/>
    </location>
</feature>
<evidence type="ECO:0000256" key="1">
    <source>
        <dbReference type="SAM" id="Coils"/>
    </source>
</evidence>
<feature type="region of interest" description="Disordered" evidence="2">
    <location>
        <begin position="2446"/>
        <end position="2466"/>
    </location>
</feature>
<dbReference type="GO" id="GO:0016035">
    <property type="term" value="C:zeta DNA polymerase complex"/>
    <property type="evidence" value="ECO:0007669"/>
    <property type="project" value="InterPro"/>
</dbReference>
<feature type="compositionally biased region" description="Acidic residues" evidence="2">
    <location>
        <begin position="390"/>
        <end position="401"/>
    </location>
</feature>
<feature type="compositionally biased region" description="Low complexity" evidence="2">
    <location>
        <begin position="1275"/>
        <end position="1284"/>
    </location>
</feature>
<feature type="compositionally biased region" description="Low complexity" evidence="2">
    <location>
        <begin position="3844"/>
        <end position="3866"/>
    </location>
</feature>
<feature type="region of interest" description="Disordered" evidence="2">
    <location>
        <begin position="2572"/>
        <end position="2706"/>
    </location>
</feature>
<feature type="region of interest" description="Disordered" evidence="2">
    <location>
        <begin position="2868"/>
        <end position="2890"/>
    </location>
</feature>
<feature type="region of interest" description="Disordered" evidence="2">
    <location>
        <begin position="2719"/>
        <end position="2740"/>
    </location>
</feature>
<feature type="compositionally biased region" description="Polar residues" evidence="2">
    <location>
        <begin position="3165"/>
        <end position="3177"/>
    </location>
</feature>
<feature type="region of interest" description="Disordered" evidence="2">
    <location>
        <begin position="2986"/>
        <end position="3015"/>
    </location>
</feature>
<feature type="compositionally biased region" description="Polar residues" evidence="2">
    <location>
        <begin position="3447"/>
        <end position="3460"/>
    </location>
</feature>
<dbReference type="EMBL" id="JAJAQC010000068">
    <property type="protein sequence ID" value="MDA0567663.1"/>
    <property type="molecule type" value="Genomic_DNA"/>
</dbReference>
<feature type="compositionally biased region" description="Basic and acidic residues" evidence="2">
    <location>
        <begin position="6461"/>
        <end position="6484"/>
    </location>
</feature>
<feature type="region of interest" description="Disordered" evidence="2">
    <location>
        <begin position="3938"/>
        <end position="4380"/>
    </location>
</feature>
<dbReference type="Gene3D" id="3.90.176.10">
    <property type="entry name" value="Toxin ADP-ribosyltransferase, Chain A, domain 1"/>
    <property type="match status" value="1"/>
</dbReference>
<feature type="compositionally biased region" description="Acidic residues" evidence="2">
    <location>
        <begin position="6517"/>
        <end position="6526"/>
    </location>
</feature>
<feature type="region of interest" description="Disordered" evidence="2">
    <location>
        <begin position="6302"/>
        <end position="6566"/>
    </location>
</feature>
<feature type="compositionally biased region" description="Low complexity" evidence="2">
    <location>
        <begin position="1764"/>
        <end position="1795"/>
    </location>
</feature>
<feature type="compositionally biased region" description="Basic and acidic residues" evidence="2">
    <location>
        <begin position="4104"/>
        <end position="4117"/>
    </location>
</feature>
<feature type="compositionally biased region" description="Gly residues" evidence="2">
    <location>
        <begin position="5653"/>
        <end position="5664"/>
    </location>
</feature>
<feature type="compositionally biased region" description="Acidic residues" evidence="2">
    <location>
        <begin position="4124"/>
        <end position="4155"/>
    </location>
</feature>
<feature type="compositionally biased region" description="Basic and acidic residues" evidence="2">
    <location>
        <begin position="1148"/>
        <end position="1163"/>
    </location>
</feature>
<feature type="compositionally biased region" description="Acidic residues" evidence="2">
    <location>
        <begin position="865"/>
        <end position="877"/>
    </location>
</feature>
<feature type="compositionally biased region" description="Basic and acidic residues" evidence="2">
    <location>
        <begin position="6425"/>
        <end position="6439"/>
    </location>
</feature>